<evidence type="ECO:0000259" key="7">
    <source>
        <dbReference type="Pfam" id="PF08340"/>
    </source>
</evidence>
<feature type="domain" description="Endoribonuclease YicC-like N-terminal" evidence="6">
    <location>
        <begin position="2"/>
        <end position="155"/>
    </location>
</feature>
<accession>A0A084JBL6</accession>
<dbReference type="InterPro" id="IPR013551">
    <property type="entry name" value="YicC-like_C"/>
</dbReference>
<dbReference type="GO" id="GO:0016787">
    <property type="term" value="F:hydrolase activity"/>
    <property type="evidence" value="ECO:0007669"/>
    <property type="project" value="UniProtKB-KW"/>
</dbReference>
<organism evidence="8 9">
    <name type="scientific">Clostridium sulfidigenes</name>
    <dbReference type="NCBI Taxonomy" id="318464"/>
    <lineage>
        <taxon>Bacteria</taxon>
        <taxon>Bacillati</taxon>
        <taxon>Bacillota</taxon>
        <taxon>Clostridia</taxon>
        <taxon>Eubacteriales</taxon>
        <taxon>Clostridiaceae</taxon>
        <taxon>Clostridium</taxon>
    </lineage>
</organism>
<keyword evidence="3" id="KW-0255">Endonuclease</keyword>
<dbReference type="eggNOG" id="COG1561">
    <property type="taxonomic scope" value="Bacteria"/>
</dbReference>
<keyword evidence="9" id="KW-1185">Reference proteome</keyword>
<comment type="caution">
    <text evidence="8">The sequence shown here is derived from an EMBL/GenBank/DDBJ whole genome shotgun (WGS) entry which is preliminary data.</text>
</comment>
<comment type="similarity">
    <text evidence="5">Belongs to the YicC/YloC family.</text>
</comment>
<evidence type="ECO:0000256" key="4">
    <source>
        <dbReference type="ARBA" id="ARBA00022801"/>
    </source>
</evidence>
<evidence type="ECO:0000256" key="2">
    <source>
        <dbReference type="ARBA" id="ARBA00022722"/>
    </source>
</evidence>
<dbReference type="Pfam" id="PF03755">
    <property type="entry name" value="YicC-like_N"/>
    <property type="match status" value="1"/>
</dbReference>
<comment type="cofactor">
    <cofactor evidence="1">
        <name>a divalent metal cation</name>
        <dbReference type="ChEBI" id="CHEBI:60240"/>
    </cofactor>
</comment>
<evidence type="ECO:0000256" key="3">
    <source>
        <dbReference type="ARBA" id="ARBA00022759"/>
    </source>
</evidence>
<evidence type="ECO:0000313" key="9">
    <source>
        <dbReference type="Proteomes" id="UP000028542"/>
    </source>
</evidence>
<keyword evidence="2" id="KW-0540">Nuclease</keyword>
<dbReference type="NCBIfam" id="TIGR00255">
    <property type="entry name" value="YicC/YloC family endoribonuclease"/>
    <property type="match status" value="1"/>
</dbReference>
<feature type="domain" description="Endoribonuclease YicC-like C-terminal" evidence="7">
    <location>
        <begin position="173"/>
        <end position="292"/>
    </location>
</feature>
<gene>
    <name evidence="8" type="ORF">IO99_09695</name>
</gene>
<keyword evidence="4" id="KW-0378">Hydrolase</keyword>
<proteinExistence type="inferred from homology"/>
<dbReference type="STRING" id="318464.IO99_09695"/>
<dbReference type="RefSeq" id="WP_035132701.1">
    <property type="nucleotide sequence ID" value="NZ_JBQHQR010000001.1"/>
</dbReference>
<dbReference type="AlphaFoldDB" id="A0A084JBL6"/>
<evidence type="ECO:0000256" key="5">
    <source>
        <dbReference type="ARBA" id="ARBA00035648"/>
    </source>
</evidence>
<dbReference type="Pfam" id="PF08340">
    <property type="entry name" value="YicC-like_C"/>
    <property type="match status" value="1"/>
</dbReference>
<evidence type="ECO:0008006" key="10">
    <source>
        <dbReference type="Google" id="ProtNLM"/>
    </source>
</evidence>
<protein>
    <recommendedName>
        <fullName evidence="10">Stress-induced protein</fullName>
    </recommendedName>
</protein>
<reference evidence="8 9" key="1">
    <citation type="submission" date="2014-07" db="EMBL/GenBank/DDBJ databases">
        <title>Draft genome of Clostridium sulfidigenes 113A isolated from sediments associated with methane hydrate from Krishna Godavari basin.</title>
        <authorList>
            <person name="Honkalas V.S."/>
            <person name="Dabir A.P."/>
            <person name="Arora P."/>
            <person name="Dhakephalkar P.K."/>
        </authorList>
    </citation>
    <scope>NUCLEOTIDE SEQUENCE [LARGE SCALE GENOMIC DNA]</scope>
    <source>
        <strain evidence="8 9">113A</strain>
    </source>
</reference>
<name>A0A084JBL6_9CLOT</name>
<evidence type="ECO:0000259" key="6">
    <source>
        <dbReference type="Pfam" id="PF03755"/>
    </source>
</evidence>
<dbReference type="PANTHER" id="PTHR30636">
    <property type="entry name" value="UPF0701 PROTEIN YICC"/>
    <property type="match status" value="1"/>
</dbReference>
<evidence type="ECO:0000256" key="1">
    <source>
        <dbReference type="ARBA" id="ARBA00001968"/>
    </source>
</evidence>
<evidence type="ECO:0000313" key="8">
    <source>
        <dbReference type="EMBL" id="KEZ86350.1"/>
    </source>
</evidence>
<sequence length="292" mass="33586">MIKSMTGFGRGTSESEASSFIVEIKTVNHRYFELNARMPRTLISLEDGIRKYVNDKIKRGKVDIFITQNQGANEDMSVVVNESLAENYVEVLHNLRDKYDLRDDISATTLARFPEVLKLEQKEEDLEKTWKILLPAVEEAVHNLVSMRQQEGEKLLIDITKRCECISSNVDIINRRVPEVTEEYRARLLKKVEEILAEKSIDENRIAMEVVLQADKSCVDEEIVRLKSHVAQVIKTFKLGEPIGRKLDFIVQEMNREANTIASKVNDLELTNIALDIKSDIEKIREQVQNIE</sequence>
<dbReference type="Proteomes" id="UP000028542">
    <property type="component" value="Unassembled WGS sequence"/>
</dbReference>
<dbReference type="GO" id="GO:0004521">
    <property type="term" value="F:RNA endonuclease activity"/>
    <property type="evidence" value="ECO:0007669"/>
    <property type="project" value="InterPro"/>
</dbReference>
<dbReference type="EMBL" id="JPMD01000023">
    <property type="protein sequence ID" value="KEZ86350.1"/>
    <property type="molecule type" value="Genomic_DNA"/>
</dbReference>
<dbReference type="PANTHER" id="PTHR30636:SF3">
    <property type="entry name" value="UPF0701 PROTEIN YICC"/>
    <property type="match status" value="1"/>
</dbReference>
<dbReference type="InterPro" id="IPR005229">
    <property type="entry name" value="YicC/YloC-like"/>
</dbReference>
<dbReference type="InterPro" id="IPR013527">
    <property type="entry name" value="YicC-like_N"/>
</dbReference>